<dbReference type="Gene3D" id="3.40.50.300">
    <property type="entry name" value="P-loop containing nucleotide triphosphate hydrolases"/>
    <property type="match status" value="1"/>
</dbReference>
<evidence type="ECO:0000256" key="1">
    <source>
        <dbReference type="ARBA" id="ARBA00006611"/>
    </source>
</evidence>
<name>A0A538T8N2_UNCEI</name>
<protein>
    <submittedName>
        <fullName evidence="3">Type IV pilus twitching motility protein PilT</fullName>
    </submittedName>
</protein>
<dbReference type="InterPro" id="IPR027417">
    <property type="entry name" value="P-loop_NTPase"/>
</dbReference>
<evidence type="ECO:0000313" key="4">
    <source>
        <dbReference type="Proteomes" id="UP000316852"/>
    </source>
</evidence>
<reference evidence="3 4" key="1">
    <citation type="journal article" date="2019" name="Nat. Microbiol.">
        <title>Mediterranean grassland soil C-N compound turnover is dependent on rainfall and depth, and is mediated by genomically divergent microorganisms.</title>
        <authorList>
            <person name="Diamond S."/>
            <person name="Andeer P.F."/>
            <person name="Li Z."/>
            <person name="Crits-Christoph A."/>
            <person name="Burstein D."/>
            <person name="Anantharaman K."/>
            <person name="Lane K.R."/>
            <person name="Thomas B.C."/>
            <person name="Pan C."/>
            <person name="Northen T.R."/>
            <person name="Banfield J.F."/>
        </authorList>
    </citation>
    <scope>NUCLEOTIDE SEQUENCE [LARGE SCALE GENOMIC DNA]</scope>
    <source>
        <strain evidence="3">WS_6</strain>
    </source>
</reference>
<organism evidence="3 4">
    <name type="scientific">Eiseniibacteriota bacterium</name>
    <dbReference type="NCBI Taxonomy" id="2212470"/>
    <lineage>
        <taxon>Bacteria</taxon>
        <taxon>Candidatus Eiseniibacteriota</taxon>
    </lineage>
</organism>
<dbReference type="InterPro" id="IPR003593">
    <property type="entry name" value="AAA+_ATPase"/>
</dbReference>
<dbReference type="GO" id="GO:0005524">
    <property type="term" value="F:ATP binding"/>
    <property type="evidence" value="ECO:0007669"/>
    <property type="project" value="InterPro"/>
</dbReference>
<dbReference type="NCBIfam" id="TIGR01420">
    <property type="entry name" value="pilT_fam"/>
    <property type="match status" value="1"/>
</dbReference>
<dbReference type="SMART" id="SM00382">
    <property type="entry name" value="AAA"/>
    <property type="match status" value="1"/>
</dbReference>
<dbReference type="PROSITE" id="PS00662">
    <property type="entry name" value="T2SP_E"/>
    <property type="match status" value="1"/>
</dbReference>
<dbReference type="AlphaFoldDB" id="A0A538T8N2"/>
<dbReference type="PANTHER" id="PTHR30486">
    <property type="entry name" value="TWITCHING MOTILITY PROTEIN PILT"/>
    <property type="match status" value="1"/>
</dbReference>
<dbReference type="Pfam" id="PF00437">
    <property type="entry name" value="T2SSE"/>
    <property type="match status" value="1"/>
</dbReference>
<dbReference type="InterPro" id="IPR050921">
    <property type="entry name" value="T4SS_GSP_E_ATPase"/>
</dbReference>
<comment type="similarity">
    <text evidence="1">Belongs to the GSP E family.</text>
</comment>
<dbReference type="Proteomes" id="UP000316852">
    <property type="component" value="Unassembled WGS sequence"/>
</dbReference>
<feature type="domain" description="Bacterial type II secretion system protein E" evidence="2">
    <location>
        <begin position="193"/>
        <end position="207"/>
    </location>
</feature>
<dbReference type="PANTHER" id="PTHR30486:SF12">
    <property type="entry name" value="TYPE IV PILUS ATPASE PILU"/>
    <property type="match status" value="1"/>
</dbReference>
<dbReference type="Gene3D" id="3.30.450.90">
    <property type="match status" value="1"/>
</dbReference>
<sequence length="372" mass="41353">MNIKRVLQKMVELKASDLHVKVGAKPTVRVDGSLVTLDEAAPSQADLEAIVDQILTPKQKKIFEETKEVDFAFGVTGLSRFRTNFYQQRGTIAMVYRQVPATIPAFEELNLPTVIEEISTRPRGLVLVCGTVGSGKSTTLAAMIDSVNRTSARNVITIEDPVEFLYRDKKSTISQREVGLDTASFAEGLKHILRQDPDVILIGEIRDAETMGTALMAADTGHLVLSTLHTTDASQTINRILSFFPPHQHEETRYMLSSTLQAVIALRLMPRSDQTGRIPAAEVMTVTATIREYLLDPEKTSLIKGAIQEGVSQYGMQTFDQAIMKHHTEGKISLETALRYCSNPTEFELRVKGIHATSDESWKPFEHKENLV</sequence>
<gene>
    <name evidence="3" type="ORF">E6K76_03310</name>
</gene>
<evidence type="ECO:0000313" key="3">
    <source>
        <dbReference type="EMBL" id="TMQ59957.1"/>
    </source>
</evidence>
<dbReference type="InterPro" id="IPR006321">
    <property type="entry name" value="PilT/PilU"/>
</dbReference>
<dbReference type="CDD" id="cd01131">
    <property type="entry name" value="PilT"/>
    <property type="match status" value="1"/>
</dbReference>
<dbReference type="EMBL" id="VBOW01000018">
    <property type="protein sequence ID" value="TMQ59957.1"/>
    <property type="molecule type" value="Genomic_DNA"/>
</dbReference>
<dbReference type="GO" id="GO:0016887">
    <property type="term" value="F:ATP hydrolysis activity"/>
    <property type="evidence" value="ECO:0007669"/>
    <property type="project" value="InterPro"/>
</dbReference>
<accession>A0A538T8N2</accession>
<proteinExistence type="inferred from homology"/>
<evidence type="ECO:0000259" key="2">
    <source>
        <dbReference type="PROSITE" id="PS00662"/>
    </source>
</evidence>
<dbReference type="InterPro" id="IPR001482">
    <property type="entry name" value="T2SS/T4SS_dom"/>
</dbReference>
<dbReference type="SUPFAM" id="SSF52540">
    <property type="entry name" value="P-loop containing nucleoside triphosphate hydrolases"/>
    <property type="match status" value="1"/>
</dbReference>
<comment type="caution">
    <text evidence="3">The sequence shown here is derived from an EMBL/GenBank/DDBJ whole genome shotgun (WGS) entry which is preliminary data.</text>
</comment>